<keyword evidence="7" id="KW-1133">Transmembrane helix</keyword>
<dbReference type="GO" id="GO:0016020">
    <property type="term" value="C:membrane"/>
    <property type="evidence" value="ECO:0007669"/>
    <property type="project" value="UniProtKB-SubCell"/>
</dbReference>
<proteinExistence type="inferred from homology"/>
<feature type="compositionally biased region" description="Gly residues" evidence="11">
    <location>
        <begin position="167"/>
        <end position="176"/>
    </location>
</feature>
<feature type="region of interest" description="Disordered" evidence="11">
    <location>
        <begin position="52"/>
        <end position="132"/>
    </location>
</feature>
<evidence type="ECO:0000313" key="12">
    <source>
        <dbReference type="EMBL" id="EMS56590.1"/>
    </source>
</evidence>
<comment type="similarity">
    <text evidence="2">Belongs to the methyltransferase superfamily.</text>
</comment>
<feature type="compositionally biased region" description="Low complexity" evidence="11">
    <location>
        <begin position="103"/>
        <end position="121"/>
    </location>
</feature>
<dbReference type="STRING" id="4572.M7ZW54"/>
<dbReference type="CDD" id="cd02440">
    <property type="entry name" value="AdoMet_MTases"/>
    <property type="match status" value="1"/>
</dbReference>
<dbReference type="GO" id="GO:0008168">
    <property type="term" value="F:methyltransferase activity"/>
    <property type="evidence" value="ECO:0007669"/>
    <property type="project" value="UniProtKB-KW"/>
</dbReference>
<gene>
    <name evidence="12" type="ORF">TRIUR3_02401</name>
</gene>
<evidence type="ECO:0000256" key="6">
    <source>
        <dbReference type="ARBA" id="ARBA00022968"/>
    </source>
</evidence>
<evidence type="ECO:0000256" key="7">
    <source>
        <dbReference type="ARBA" id="ARBA00022989"/>
    </source>
</evidence>
<evidence type="ECO:0000256" key="2">
    <source>
        <dbReference type="ARBA" id="ARBA00008361"/>
    </source>
</evidence>
<dbReference type="GO" id="GO:0032259">
    <property type="term" value="P:methylation"/>
    <property type="evidence" value="ECO:0007669"/>
    <property type="project" value="UniProtKB-KW"/>
</dbReference>
<dbReference type="PANTHER" id="PTHR10108:SF1101">
    <property type="entry name" value="METHYLTRANSFERASE"/>
    <property type="match status" value="1"/>
</dbReference>
<dbReference type="GO" id="GO:0005802">
    <property type="term" value="C:trans-Golgi network"/>
    <property type="evidence" value="ECO:0007669"/>
    <property type="project" value="TreeGrafter"/>
</dbReference>
<feature type="compositionally biased region" description="Pro residues" evidence="11">
    <location>
        <begin position="72"/>
        <end position="102"/>
    </location>
</feature>
<evidence type="ECO:0000256" key="10">
    <source>
        <dbReference type="ARBA" id="ARBA00037847"/>
    </source>
</evidence>
<name>M7ZW54_TRIUA</name>
<dbReference type="AlphaFoldDB" id="M7ZW54"/>
<dbReference type="GO" id="GO:0005768">
    <property type="term" value="C:endosome"/>
    <property type="evidence" value="ECO:0007669"/>
    <property type="project" value="TreeGrafter"/>
</dbReference>
<dbReference type="SUPFAM" id="SSF53335">
    <property type="entry name" value="S-adenosyl-L-methionine-dependent methyltransferases"/>
    <property type="match status" value="2"/>
</dbReference>
<evidence type="ECO:0000256" key="4">
    <source>
        <dbReference type="ARBA" id="ARBA00022679"/>
    </source>
</evidence>
<feature type="region of interest" description="Disordered" evidence="11">
    <location>
        <begin position="163"/>
        <end position="184"/>
    </location>
</feature>
<dbReference type="eggNOG" id="ENOG502QQAS">
    <property type="taxonomic scope" value="Eukaryota"/>
</dbReference>
<evidence type="ECO:0000256" key="8">
    <source>
        <dbReference type="ARBA" id="ARBA00023136"/>
    </source>
</evidence>
<keyword evidence="9" id="KW-0325">Glycoprotein</keyword>
<evidence type="ECO:0000256" key="11">
    <source>
        <dbReference type="SAM" id="MobiDB-lite"/>
    </source>
</evidence>
<keyword evidence="8" id="KW-0472">Membrane</keyword>
<evidence type="ECO:0000256" key="9">
    <source>
        <dbReference type="ARBA" id="ARBA00023180"/>
    </source>
</evidence>
<evidence type="ECO:0000256" key="3">
    <source>
        <dbReference type="ARBA" id="ARBA00022603"/>
    </source>
</evidence>
<dbReference type="Gene3D" id="3.40.50.150">
    <property type="entry name" value="Vaccinia Virus protein VP39"/>
    <property type="match status" value="1"/>
</dbReference>
<evidence type="ECO:0000256" key="1">
    <source>
        <dbReference type="ARBA" id="ARBA00004606"/>
    </source>
</evidence>
<dbReference type="InterPro" id="IPR029063">
    <property type="entry name" value="SAM-dependent_MTases_sf"/>
</dbReference>
<comment type="subcellular location">
    <subcellularLocation>
        <location evidence="10">Endomembrane system</location>
        <topology evidence="10">Single-pass membrane protein</topology>
    </subcellularLocation>
    <subcellularLocation>
        <location evidence="1">Membrane</location>
        <topology evidence="1">Single-pass type II membrane protein</topology>
    </subcellularLocation>
</comment>
<dbReference type="PANTHER" id="PTHR10108">
    <property type="entry name" value="SAM-DEPENDENT METHYLTRANSFERASE"/>
    <property type="match status" value="1"/>
</dbReference>
<keyword evidence="6" id="KW-0735">Signal-anchor</keyword>
<keyword evidence="5" id="KW-0812">Transmembrane</keyword>
<sequence length="840" mass="92666">MAISSALSDRKRPIAISVALFILLSSLFLLLSPAPSALPFFFSPTSRFSSFSSRAAPAPPQTPLPISALAPPQTPLPVSSPAPPQTPLPVSSPSPPQTPIPVPADASSHETASGGSSSSAADLPRPEAAATADVADTNATQLGHGTLPAAAAQVSTSVDTKEITAGVSGGRGAEGGGGEEKPVEAPSWGLCAVGRRVEPADYIPCLVNVKAVKALKSIRHREHRERHCPTKPRPRGLVPLPAGYRLPLPWPRSRDMIWYNNVPHPKLVEYKKDQNWVRKSGNYFVFPGGGTQFKAGVTRYIRFIEQIMPQIKWGTHARTVLDVGCGVASFGGYLLDRNVITMSIAPKDEHEAQIQFALERGIPALLAVIGTQKLPFPDNSFDVIHCARCRVHCACGKPLLELNRVLRPGGYYIWSATPVYRRGKRDEDDWNAMVTLTKSICWRTVVKSKDVNRIGVVIYQKPTSNSCYTERKNNEPPLCSGSNGRSPWYTPLDSCLLLPVLSKSSEGNSWPISWPERLNIRSSTSSENSSTWFSQENFDSDTKNWNGLISEVYSSEFAVNWSSIRNVMDMNAGFGGFAASFIDRPLWVMNVVPFDQPDTLPIIFNRGLIGVYHDWCESFNTYPRTYDLLHMSYLLQSLANRCDIIEIAAEIDRILRPGRWLLSGAFQDNFLYVQKLIQSLHRAKKGAIFLKLDIAEAFDFVRWHCLLEVLCHMGFGQRCIAISLSPTSSQRIFAHVIEAGIFKPIMHKLTSIGVSLYADAAALFLNPYKQEMKATQSIVSACGSRLFANLNKSSAFPICCDDQLITEVLLEFAKTIDSLPCKYLGLPLSLRKLRRADFKY</sequence>
<dbReference type="FunFam" id="3.40.50.150:FF:000084">
    <property type="entry name" value="probable methyltransferase PMT23"/>
    <property type="match status" value="1"/>
</dbReference>
<evidence type="ECO:0000256" key="5">
    <source>
        <dbReference type="ARBA" id="ARBA00022692"/>
    </source>
</evidence>
<reference evidence="12" key="1">
    <citation type="journal article" date="2013" name="Nature">
        <title>Draft genome of the wheat A-genome progenitor Triticum urartu.</title>
        <authorList>
            <person name="Ling H.Q."/>
            <person name="Zhao S."/>
            <person name="Liu D."/>
            <person name="Wang J."/>
            <person name="Sun H."/>
            <person name="Zhang C."/>
            <person name="Fan H."/>
            <person name="Li D."/>
            <person name="Dong L."/>
            <person name="Tao Y."/>
            <person name="Gao C."/>
            <person name="Wu H."/>
            <person name="Li Y."/>
            <person name="Cui Y."/>
            <person name="Guo X."/>
            <person name="Zheng S."/>
            <person name="Wang B."/>
            <person name="Yu K."/>
            <person name="Liang Q."/>
            <person name="Yang W."/>
            <person name="Lou X."/>
            <person name="Chen J."/>
            <person name="Feng M."/>
            <person name="Jian J."/>
            <person name="Zhang X."/>
            <person name="Luo G."/>
            <person name="Jiang Y."/>
            <person name="Liu J."/>
            <person name="Wang Z."/>
            <person name="Sha Y."/>
            <person name="Zhang B."/>
            <person name="Wu H."/>
            <person name="Tang D."/>
            <person name="Shen Q."/>
            <person name="Xue P."/>
            <person name="Zou S."/>
            <person name="Wang X."/>
            <person name="Liu X."/>
            <person name="Wang F."/>
            <person name="Yang Y."/>
            <person name="An X."/>
            <person name="Dong Z."/>
            <person name="Zhang K."/>
            <person name="Zhang X."/>
            <person name="Luo M.C."/>
            <person name="Dvorak J."/>
            <person name="Tong Y."/>
            <person name="Wang J."/>
            <person name="Yang H."/>
            <person name="Li Z."/>
            <person name="Wang D."/>
            <person name="Zhang A."/>
            <person name="Wang J."/>
        </authorList>
    </citation>
    <scope>NUCLEOTIDE SEQUENCE</scope>
</reference>
<dbReference type="InterPro" id="IPR004159">
    <property type="entry name" value="Put_SAM_MeTrfase"/>
</dbReference>
<dbReference type="Pfam" id="PF03141">
    <property type="entry name" value="Methyltransf_29"/>
    <property type="match status" value="1"/>
</dbReference>
<keyword evidence="3 12" id="KW-0489">Methyltransferase</keyword>
<dbReference type="OMA" id="VHMSYLL"/>
<keyword evidence="4 12" id="KW-0808">Transferase</keyword>
<protein>
    <submittedName>
        <fullName evidence="12">Putative methyltransferase PMT23</fullName>
    </submittedName>
</protein>
<dbReference type="EMBL" id="KD156092">
    <property type="protein sequence ID" value="EMS56590.1"/>
    <property type="molecule type" value="Genomic_DNA"/>
</dbReference>
<organism evidence="12">
    <name type="scientific">Triticum urartu</name>
    <name type="common">Red wild einkorn</name>
    <name type="synonym">Crithodium urartu</name>
    <dbReference type="NCBI Taxonomy" id="4572"/>
    <lineage>
        <taxon>Eukaryota</taxon>
        <taxon>Viridiplantae</taxon>
        <taxon>Streptophyta</taxon>
        <taxon>Embryophyta</taxon>
        <taxon>Tracheophyta</taxon>
        <taxon>Spermatophyta</taxon>
        <taxon>Magnoliopsida</taxon>
        <taxon>Liliopsida</taxon>
        <taxon>Poales</taxon>
        <taxon>Poaceae</taxon>
        <taxon>BOP clade</taxon>
        <taxon>Pooideae</taxon>
        <taxon>Triticodae</taxon>
        <taxon>Triticeae</taxon>
        <taxon>Triticinae</taxon>
        <taxon>Triticum</taxon>
    </lineage>
</organism>
<accession>M7ZW54</accession>